<protein>
    <submittedName>
        <fullName evidence="9">ABC transporter, permease protein 1 (Cluster 5, nickel/peptides/opines)</fullName>
    </submittedName>
</protein>
<evidence type="ECO:0000256" key="7">
    <source>
        <dbReference type="RuleBase" id="RU363032"/>
    </source>
</evidence>
<dbReference type="PANTHER" id="PTHR43163">
    <property type="entry name" value="DIPEPTIDE TRANSPORT SYSTEM PERMEASE PROTEIN DPPB-RELATED"/>
    <property type="match status" value="1"/>
</dbReference>
<dbReference type="SUPFAM" id="SSF161098">
    <property type="entry name" value="MetI-like"/>
    <property type="match status" value="1"/>
</dbReference>
<evidence type="ECO:0000259" key="8">
    <source>
        <dbReference type="PROSITE" id="PS50928"/>
    </source>
</evidence>
<keyword evidence="6 7" id="KW-0472">Membrane</keyword>
<feature type="transmembrane region" description="Helical" evidence="7">
    <location>
        <begin position="268"/>
        <end position="294"/>
    </location>
</feature>
<feature type="domain" description="ABC transmembrane type-1" evidence="8">
    <location>
        <begin position="95"/>
        <end position="319"/>
    </location>
</feature>
<evidence type="ECO:0000256" key="1">
    <source>
        <dbReference type="ARBA" id="ARBA00004651"/>
    </source>
</evidence>
<organism evidence="9">
    <name type="scientific">uncultured Solirubrobacteraceae bacterium</name>
    <dbReference type="NCBI Taxonomy" id="1162706"/>
    <lineage>
        <taxon>Bacteria</taxon>
        <taxon>Bacillati</taxon>
        <taxon>Actinomycetota</taxon>
        <taxon>Thermoleophilia</taxon>
        <taxon>Solirubrobacterales</taxon>
        <taxon>Solirubrobacteraceae</taxon>
        <taxon>environmental samples</taxon>
    </lineage>
</organism>
<keyword evidence="5 7" id="KW-1133">Transmembrane helix</keyword>
<dbReference type="Pfam" id="PF19300">
    <property type="entry name" value="BPD_transp_1_N"/>
    <property type="match status" value="1"/>
</dbReference>
<dbReference type="PANTHER" id="PTHR43163:SF6">
    <property type="entry name" value="DIPEPTIDE TRANSPORT SYSTEM PERMEASE PROTEIN DPPB-RELATED"/>
    <property type="match status" value="1"/>
</dbReference>
<keyword evidence="4 7" id="KW-0812">Transmembrane</keyword>
<dbReference type="InterPro" id="IPR035906">
    <property type="entry name" value="MetI-like_sf"/>
</dbReference>
<evidence type="ECO:0000256" key="5">
    <source>
        <dbReference type="ARBA" id="ARBA00022989"/>
    </source>
</evidence>
<dbReference type="Pfam" id="PF00528">
    <property type="entry name" value="BPD_transp_1"/>
    <property type="match status" value="1"/>
</dbReference>
<feature type="transmembrane region" description="Helical" evidence="7">
    <location>
        <begin position="132"/>
        <end position="154"/>
    </location>
</feature>
<comment type="subcellular location">
    <subcellularLocation>
        <location evidence="1 7">Cell membrane</location>
        <topology evidence="1 7">Multi-pass membrane protein</topology>
    </subcellularLocation>
</comment>
<dbReference type="PROSITE" id="PS50928">
    <property type="entry name" value="ABC_TM1"/>
    <property type="match status" value="1"/>
</dbReference>
<evidence type="ECO:0000313" key="9">
    <source>
        <dbReference type="EMBL" id="CAA9483867.1"/>
    </source>
</evidence>
<dbReference type="InterPro" id="IPR000515">
    <property type="entry name" value="MetI-like"/>
</dbReference>
<comment type="similarity">
    <text evidence="7">Belongs to the binding-protein-dependent transport system permease family.</text>
</comment>
<keyword evidence="3" id="KW-1003">Cell membrane</keyword>
<reference evidence="9" key="1">
    <citation type="submission" date="2020-02" db="EMBL/GenBank/DDBJ databases">
        <authorList>
            <person name="Meier V. D."/>
        </authorList>
    </citation>
    <scope>NUCLEOTIDE SEQUENCE</scope>
    <source>
        <strain evidence="9">AVDCRST_MAG65</strain>
    </source>
</reference>
<feature type="transmembrane region" description="Helical" evidence="7">
    <location>
        <begin position="196"/>
        <end position="216"/>
    </location>
</feature>
<evidence type="ECO:0000256" key="4">
    <source>
        <dbReference type="ARBA" id="ARBA00022692"/>
    </source>
</evidence>
<evidence type="ECO:0000256" key="3">
    <source>
        <dbReference type="ARBA" id="ARBA00022475"/>
    </source>
</evidence>
<dbReference type="GO" id="GO:0005886">
    <property type="term" value="C:plasma membrane"/>
    <property type="evidence" value="ECO:0007669"/>
    <property type="project" value="UniProtKB-SubCell"/>
</dbReference>
<evidence type="ECO:0000256" key="6">
    <source>
        <dbReference type="ARBA" id="ARBA00023136"/>
    </source>
</evidence>
<proteinExistence type="inferred from homology"/>
<keyword evidence="2 7" id="KW-0813">Transport</keyword>
<accession>A0A6J4S1G3</accession>
<dbReference type="Gene3D" id="1.10.3720.10">
    <property type="entry name" value="MetI-like"/>
    <property type="match status" value="1"/>
</dbReference>
<feature type="transmembrane region" description="Helical" evidence="7">
    <location>
        <begin position="9"/>
        <end position="30"/>
    </location>
</feature>
<dbReference type="GO" id="GO:0071916">
    <property type="term" value="F:dipeptide transmembrane transporter activity"/>
    <property type="evidence" value="ECO:0007669"/>
    <property type="project" value="TreeGrafter"/>
</dbReference>
<feature type="transmembrane region" description="Helical" evidence="7">
    <location>
        <begin position="101"/>
        <end position="120"/>
    </location>
</feature>
<sequence>MGGLIARRLAGLAGILLGLTVIVFLLQTVIPADPARAVVGAGASAEVVEAKRAELGLDEPLPERFGAFVGRLGAGDLGESLRTRNPVADDLRTFVPATLELALTAALLALAIGFGLGLLLAGGGRLAGAARLVLIGGASLPTFLVGLVGVLVLYSQLGLLPASGRVDDTLGVPGGPTGLLVLDSLVAGDLTLLGSALSHLALPALTLALTPALALARTLKTSLDQVLGEDYIRTARAKGLPDRTVLLRHALRNAVNPTLTMAGLQFGLLLGGMVVVELIFAWPGLGLFLAQSIAYSDFPAITGVTLLLGTAYVVVNFLVDLGQAAADPRIRSV</sequence>
<dbReference type="InterPro" id="IPR045621">
    <property type="entry name" value="BPD_transp_1_N"/>
</dbReference>
<gene>
    <name evidence="9" type="ORF">AVDCRST_MAG65-1603</name>
</gene>
<name>A0A6J4S1G3_9ACTN</name>
<feature type="transmembrane region" description="Helical" evidence="7">
    <location>
        <begin position="300"/>
        <end position="319"/>
    </location>
</feature>
<dbReference type="EMBL" id="CADCVL010000267">
    <property type="protein sequence ID" value="CAA9483867.1"/>
    <property type="molecule type" value="Genomic_DNA"/>
</dbReference>
<dbReference type="AlphaFoldDB" id="A0A6J4S1G3"/>
<evidence type="ECO:0000256" key="2">
    <source>
        <dbReference type="ARBA" id="ARBA00022448"/>
    </source>
</evidence>